<protein>
    <submittedName>
        <fullName evidence="2">Unannotated protein</fullName>
    </submittedName>
</protein>
<sequence>MTLTMQVPELHVGRGTQAGPLTVFPVWSSDPEVTSVAMGLSSHVDVTERAGSPVVGELIVRNTGITTALLVEGELLEGGWQHRALRHDLILNPGSTMVAPVVCVEAGRWSGDGRGHARHARRASGNVRAAMRSPDNHARQGRVWSQVSAYDRSMGASQTSSYVDHLDRLQNSTDRPRTPILDGQRGVIVGLAGQPVLLEVFPSHSCLATALPDLLASLMLDALASGAAAEATPGRRARRLVERLDARHAHHASALDAGAGQTFVLDTPYAALRCVTLDEGWAHLTAFNRRHPLVEVS</sequence>
<name>A0A6J7KDW1_9ZZZZ</name>
<organism evidence="2">
    <name type="scientific">freshwater metagenome</name>
    <dbReference type="NCBI Taxonomy" id="449393"/>
    <lineage>
        <taxon>unclassified sequences</taxon>
        <taxon>metagenomes</taxon>
        <taxon>ecological metagenomes</taxon>
    </lineage>
</organism>
<proteinExistence type="predicted"/>
<dbReference type="InterPro" id="IPR046699">
    <property type="entry name" value="ARPP-1"/>
</dbReference>
<evidence type="ECO:0000313" key="2">
    <source>
        <dbReference type="EMBL" id="CAB4954046.1"/>
    </source>
</evidence>
<dbReference type="EMBL" id="CAFBNE010000053">
    <property type="protein sequence ID" value="CAB4954046.1"/>
    <property type="molecule type" value="Genomic_DNA"/>
</dbReference>
<dbReference type="Pfam" id="PF20208">
    <property type="entry name" value="ARPP-1"/>
    <property type="match status" value="1"/>
</dbReference>
<evidence type="ECO:0000259" key="1">
    <source>
        <dbReference type="Pfam" id="PF20208"/>
    </source>
</evidence>
<gene>
    <name evidence="2" type="ORF">UFOPK3772_01741</name>
</gene>
<dbReference type="AlphaFoldDB" id="A0A6J7KDW1"/>
<feature type="domain" description="ARG and Rhodanese-Phosphatase-superfamily-associated" evidence="1">
    <location>
        <begin position="9"/>
        <end position="287"/>
    </location>
</feature>
<accession>A0A6J7KDW1</accession>
<reference evidence="2" key="1">
    <citation type="submission" date="2020-05" db="EMBL/GenBank/DDBJ databases">
        <authorList>
            <person name="Chiriac C."/>
            <person name="Salcher M."/>
            <person name="Ghai R."/>
            <person name="Kavagutti S V."/>
        </authorList>
    </citation>
    <scope>NUCLEOTIDE SEQUENCE</scope>
</reference>